<comment type="caution">
    <text evidence="2">The sequence shown here is derived from an EMBL/GenBank/DDBJ whole genome shotgun (WGS) entry which is preliminary data.</text>
</comment>
<dbReference type="Proteomes" id="UP000195947">
    <property type="component" value="Unassembled WGS sequence"/>
</dbReference>
<evidence type="ECO:0000313" key="1">
    <source>
        <dbReference type="EMBL" id="CZQ83492.1"/>
    </source>
</evidence>
<protein>
    <submittedName>
        <fullName evidence="2">Uncharacterized protein</fullName>
    </submittedName>
</protein>
<reference evidence="2 4" key="2">
    <citation type="submission" date="2016-10" db="EMBL/GenBank/DDBJ databases">
        <authorList>
            <person name="Varghese N."/>
            <person name="Submissions S."/>
        </authorList>
    </citation>
    <scope>NUCLEOTIDE SEQUENCE [LARGE SCALE GENOMIC DNA]</scope>
    <source>
        <strain evidence="2 4">DSM 2094</strain>
    </source>
</reference>
<evidence type="ECO:0000313" key="3">
    <source>
        <dbReference type="Proteomes" id="UP000195947"/>
    </source>
</evidence>
<dbReference type="EMBL" id="FJMZ01000003">
    <property type="protein sequence ID" value="CZQ83492.1"/>
    <property type="molecule type" value="Genomic_DNA"/>
</dbReference>
<evidence type="ECO:0000313" key="4">
    <source>
        <dbReference type="Proteomes" id="UP000199686"/>
    </source>
</evidence>
<organism evidence="2 4">
    <name type="scientific">Trichococcus flocculiformis</name>
    <dbReference type="NCBI Taxonomy" id="82803"/>
    <lineage>
        <taxon>Bacteria</taxon>
        <taxon>Bacillati</taxon>
        <taxon>Bacillota</taxon>
        <taxon>Bacilli</taxon>
        <taxon>Lactobacillales</taxon>
        <taxon>Carnobacteriaceae</taxon>
        <taxon>Trichococcus</taxon>
    </lineage>
</organism>
<sequence>MKEVMGMFEFVKNFLWGTFNCRNKGIPIMRWHRVGYFYAIECAKLERM</sequence>
<evidence type="ECO:0000313" key="2">
    <source>
        <dbReference type="EMBL" id="SFH70409.1"/>
    </source>
</evidence>
<gene>
    <name evidence="2" type="ORF">SAMN04488507_101024</name>
    <name evidence="1" type="ORF">TFLO_397</name>
</gene>
<dbReference type="Proteomes" id="UP000199686">
    <property type="component" value="Unassembled WGS sequence"/>
</dbReference>
<dbReference type="EMBL" id="FOQC01000010">
    <property type="protein sequence ID" value="SFH70409.1"/>
    <property type="molecule type" value="Genomic_DNA"/>
</dbReference>
<reference evidence="1 3" key="1">
    <citation type="submission" date="2016-02" db="EMBL/GenBank/DDBJ databases">
        <authorList>
            <person name="Strepis N."/>
        </authorList>
    </citation>
    <scope>NUCLEOTIDE SEQUENCE [LARGE SCALE GENOMIC DNA]</scope>
    <source>
        <strain evidence="1">Trichococcus flocculiformis</strain>
    </source>
</reference>
<dbReference type="AlphaFoldDB" id="A0AB38BH03"/>
<proteinExistence type="predicted"/>
<name>A0AB38BH03_9LACT</name>
<accession>A0AB38BH03</accession>
<keyword evidence="3" id="KW-1185">Reference proteome</keyword>